<keyword evidence="11" id="KW-1185">Reference proteome</keyword>
<feature type="transmembrane region" description="Helical" evidence="9">
    <location>
        <begin position="572"/>
        <end position="593"/>
    </location>
</feature>
<organism evidence="10 11">
    <name type="scientific">Callipepla squamata</name>
    <name type="common">Scaled quail</name>
    <dbReference type="NCBI Taxonomy" id="9009"/>
    <lineage>
        <taxon>Eukaryota</taxon>
        <taxon>Metazoa</taxon>
        <taxon>Chordata</taxon>
        <taxon>Craniata</taxon>
        <taxon>Vertebrata</taxon>
        <taxon>Euteleostomi</taxon>
        <taxon>Archelosauria</taxon>
        <taxon>Archosauria</taxon>
        <taxon>Dinosauria</taxon>
        <taxon>Saurischia</taxon>
        <taxon>Theropoda</taxon>
        <taxon>Coelurosauria</taxon>
        <taxon>Aves</taxon>
        <taxon>Neognathae</taxon>
        <taxon>Galloanserae</taxon>
        <taxon>Galliformes</taxon>
        <taxon>Odontophoridae</taxon>
        <taxon>Callipepla</taxon>
    </lineage>
</organism>
<feature type="transmembrane region" description="Helical" evidence="9">
    <location>
        <begin position="605"/>
        <end position="626"/>
    </location>
</feature>
<dbReference type="EMBL" id="MCFN01000481">
    <property type="protein sequence ID" value="OXB58263.1"/>
    <property type="molecule type" value="Genomic_DNA"/>
</dbReference>
<accession>A0A226MSF4</accession>
<comment type="caution">
    <text evidence="10">The sequence shown here is derived from an EMBL/GenBank/DDBJ whole genome shotgun (WGS) entry which is preliminary data.</text>
</comment>
<feature type="transmembrane region" description="Helical" evidence="9">
    <location>
        <begin position="733"/>
        <end position="752"/>
    </location>
</feature>
<dbReference type="PANTHER" id="PTHR32261">
    <property type="entry name" value="CALCIUM HOMEOSTASIS MODULATOR PROTEIN"/>
    <property type="match status" value="1"/>
</dbReference>
<evidence type="ECO:0000256" key="6">
    <source>
        <dbReference type="ARBA" id="ARBA00023065"/>
    </source>
</evidence>
<dbReference type="GO" id="GO:0005886">
    <property type="term" value="C:plasma membrane"/>
    <property type="evidence" value="ECO:0007669"/>
    <property type="project" value="TreeGrafter"/>
</dbReference>
<keyword evidence="7 9" id="KW-0472">Membrane</keyword>
<comment type="similarity">
    <text evidence="2">Belongs to the CALHM family.</text>
</comment>
<comment type="subcellular location">
    <subcellularLocation>
        <location evidence="1">Membrane</location>
        <topology evidence="1">Multi-pass membrane protein</topology>
    </subcellularLocation>
</comment>
<keyword evidence="6" id="KW-0406">Ion transport</keyword>
<evidence type="ECO:0000256" key="1">
    <source>
        <dbReference type="ARBA" id="ARBA00004141"/>
    </source>
</evidence>
<feature type="transmembrane region" description="Helical" evidence="9">
    <location>
        <begin position="647"/>
        <end position="668"/>
    </location>
</feature>
<name>A0A226MSF4_CALSU</name>
<dbReference type="Proteomes" id="UP000198323">
    <property type="component" value="Unassembled WGS sequence"/>
</dbReference>
<dbReference type="GO" id="GO:0005261">
    <property type="term" value="F:monoatomic cation channel activity"/>
    <property type="evidence" value="ECO:0007669"/>
    <property type="project" value="TreeGrafter"/>
</dbReference>
<evidence type="ECO:0000256" key="3">
    <source>
        <dbReference type="ARBA" id="ARBA00022448"/>
    </source>
</evidence>
<keyword evidence="8" id="KW-0407">Ion channel</keyword>
<keyword evidence="5 9" id="KW-1133">Transmembrane helix</keyword>
<dbReference type="OrthoDB" id="9865653at2759"/>
<proteinExistence type="inferred from homology"/>
<dbReference type="GO" id="GO:1904669">
    <property type="term" value="P:ATP export"/>
    <property type="evidence" value="ECO:0007669"/>
    <property type="project" value="UniProtKB-ARBA"/>
</dbReference>
<evidence type="ECO:0000256" key="2">
    <source>
        <dbReference type="ARBA" id="ARBA00008497"/>
    </source>
</evidence>
<sequence>MDRFRMIFQYFQSNSESVMNGICGLLALASVKIYTCLDFSCPCLPHYNMAYGLGIMLVPPIALFLCGLILNRQSLVMLEEWRRPQGHRRKDLAVIRYMCCSIMQRAMIAPAVWIIITLLDGKCLICAFSGSVDPKKFVGFANATLAQAQELLIRVPCKEDELMRNSTSRRAVSRYLRCWSQALGWSILLIFIIAAFLARWLAPCFNQAALLQTRHWSNYIDIEQKIFEETCCEHSRLFAHQCILHFFESMRKEIRHHSFDLAREKEGKEGEEDLLHGITDEDQVNKLLKTWYFEKPPLDGRNYFKRKMDKFRMVFQFLQSNQESFMSGICGIMALASAQLYSAFDFNCPCLPRYNLAYGLGVLLVPPLILFLLGFVLNNNVSMLAEEWRRPQGQRGKDMAVLRYMFCSMAQRAMIAPAVWVSVTLLDGKCITCAFCTVLPVEALGNASHHGLSQGEVKRVLARIPCKEIYDGQELIANEVAVRYLRCISQALGWCFVLLMTTLAFLVRSLRPCFTQAVFLKSRYWSHYIDIERKLFDETCAEHAKSFAKNKMAALIAENFRFLSLFFKSKDVMIFNGLVALGTVGSEELFSVVAFHCPCSPARNYIYGLAAIGVPALALFLIGVILNNHTWNVVAECHKRGTKNFSTAATFLLFGSIMGRAAVAPVTWSVISLLRGEAYICALSEFVRPSSLDKFPSEFGAEVLARFPCKDVPANLTRFRDEVTRRLRYESQLFGWLLIGIVAVLVFLTKCLKHCCSPLSYRQEAYWAQYRSNEDKLFRRTAEVHSRILAAKNVKQFFGFVALDKEEKELVQEFPVEGVQPSPQWNAITGVYIYRENKGFPLYSRLHKWAKGVEGNGPTPEGHEMLFLAS</sequence>
<dbReference type="Pfam" id="PF14798">
    <property type="entry name" value="Ca_hom_mod"/>
    <property type="match status" value="3"/>
</dbReference>
<reference evidence="10 11" key="1">
    <citation type="submission" date="2016-07" db="EMBL/GenBank/DDBJ databases">
        <title>Disparate Historic Effective Population Sizes Predicted by Modern Levels of Genome Diversity for the Scaled Quail (Callipepla squamata) and the Northern Bobwhite (Colinus virginianus): Inferences from First and Second Generation Draft Genome Assemblies for Sympatric New World Quail.</title>
        <authorList>
            <person name="Oldeschulte D.L."/>
            <person name="Halley Y.A."/>
            <person name="Bhattarai E.K."/>
            <person name="Brashear W.A."/>
            <person name="Hill J."/>
            <person name="Metz R.P."/>
            <person name="Johnson C.D."/>
            <person name="Rollins D."/>
            <person name="Peterson M.J."/>
            <person name="Bickhart D.M."/>
            <person name="Decker J.E."/>
            <person name="Seabury C.M."/>
        </authorList>
    </citation>
    <scope>NUCLEOTIDE SEQUENCE [LARGE SCALE GENOMIC DNA]</scope>
    <source>
        <strain evidence="10 11">Texas</strain>
        <tissue evidence="10">Leg muscle</tissue>
    </source>
</reference>
<feature type="transmembrane region" description="Helical" evidence="9">
    <location>
        <begin position="356"/>
        <end position="379"/>
    </location>
</feature>
<evidence type="ECO:0008006" key="12">
    <source>
        <dbReference type="Google" id="ProtNLM"/>
    </source>
</evidence>
<gene>
    <name evidence="10" type="ORF">ASZ78_010457</name>
</gene>
<evidence type="ECO:0000256" key="5">
    <source>
        <dbReference type="ARBA" id="ARBA00022989"/>
    </source>
</evidence>
<feature type="transmembrane region" description="Helical" evidence="9">
    <location>
        <begin position="400"/>
        <end position="420"/>
    </location>
</feature>
<evidence type="ECO:0000256" key="9">
    <source>
        <dbReference type="SAM" id="Phobius"/>
    </source>
</evidence>
<feature type="transmembrane region" description="Helical" evidence="9">
    <location>
        <begin position="49"/>
        <end position="71"/>
    </location>
</feature>
<evidence type="ECO:0000256" key="7">
    <source>
        <dbReference type="ARBA" id="ARBA00023136"/>
    </source>
</evidence>
<dbReference type="AlphaFoldDB" id="A0A226MSF4"/>
<feature type="transmembrane region" description="Helical" evidence="9">
    <location>
        <begin position="182"/>
        <end position="202"/>
    </location>
</feature>
<keyword evidence="3" id="KW-0813">Transport</keyword>
<evidence type="ECO:0000256" key="8">
    <source>
        <dbReference type="ARBA" id="ARBA00023303"/>
    </source>
</evidence>
<evidence type="ECO:0000256" key="4">
    <source>
        <dbReference type="ARBA" id="ARBA00022692"/>
    </source>
</evidence>
<dbReference type="PANTHER" id="PTHR32261:SF3">
    <property type="entry name" value="CALCIUM HOMEOSTASIS MODULATOR PROTEIN 2"/>
    <property type="match status" value="1"/>
</dbReference>
<protein>
    <recommendedName>
        <fullName evidence="12">Calcium homeostasis modulator protein 2</fullName>
    </recommendedName>
</protein>
<dbReference type="InterPro" id="IPR029569">
    <property type="entry name" value="CALHM"/>
</dbReference>
<evidence type="ECO:0000313" key="10">
    <source>
        <dbReference type="EMBL" id="OXB58263.1"/>
    </source>
</evidence>
<evidence type="ECO:0000313" key="11">
    <source>
        <dbReference type="Proteomes" id="UP000198323"/>
    </source>
</evidence>
<dbReference type="STRING" id="9009.A0A226MSF4"/>
<feature type="transmembrane region" description="Helical" evidence="9">
    <location>
        <begin position="325"/>
        <end position="344"/>
    </location>
</feature>
<feature type="transmembrane region" description="Helical" evidence="9">
    <location>
        <begin position="92"/>
        <end position="116"/>
    </location>
</feature>
<feature type="transmembrane region" description="Helical" evidence="9">
    <location>
        <begin position="488"/>
        <end position="507"/>
    </location>
</feature>
<keyword evidence="4 9" id="KW-0812">Transmembrane</keyword>